<evidence type="ECO:0008006" key="7">
    <source>
        <dbReference type="Google" id="ProtNLM"/>
    </source>
</evidence>
<evidence type="ECO:0000256" key="3">
    <source>
        <dbReference type="PROSITE-ProRule" id="PRU00221"/>
    </source>
</evidence>
<keyword evidence="4" id="KW-0472">Membrane</keyword>
<dbReference type="PRINTS" id="PR00320">
    <property type="entry name" value="GPROTEINBRPT"/>
</dbReference>
<dbReference type="PANTHER" id="PTHR19848">
    <property type="entry name" value="WD40 REPEAT PROTEIN"/>
    <property type="match status" value="1"/>
</dbReference>
<dbReference type="PROSITE" id="PS50082">
    <property type="entry name" value="WD_REPEATS_2"/>
    <property type="match status" value="4"/>
</dbReference>
<dbReference type="InterPro" id="IPR001680">
    <property type="entry name" value="WD40_rpt"/>
</dbReference>
<name>X6NC54_RETFI</name>
<dbReference type="Pfam" id="PF00400">
    <property type="entry name" value="WD40"/>
    <property type="match status" value="3"/>
</dbReference>
<evidence type="ECO:0000313" key="5">
    <source>
        <dbReference type="EMBL" id="ETO23473.1"/>
    </source>
</evidence>
<gene>
    <name evidence="5" type="ORF">RFI_13711</name>
</gene>
<dbReference type="PROSITE" id="PS00678">
    <property type="entry name" value="WD_REPEATS_1"/>
    <property type="match status" value="1"/>
</dbReference>
<evidence type="ECO:0000256" key="1">
    <source>
        <dbReference type="ARBA" id="ARBA00022574"/>
    </source>
</evidence>
<protein>
    <recommendedName>
        <fullName evidence="7">G-protein beta WD-40 repeats containing protein</fullName>
    </recommendedName>
</protein>
<sequence>MQYLLLYIVFTSDVFCVKFSPYHYHNHRQNVIYSSSHDKTIRFWDFKHNQRLQILDKHAGWVDSIEFSSFNGGNICVLDLMIIQFFYGMLNHTKRCIRVDFSPFQSNNCNDKCNRICVIDGNGYTICSVSFDKTVRIWDIETAKPLTVFRGHEGVIRSVKYGSNELRNIDDANILLSGADDKSVRLWDTRSGQQIQVLNGHYGGVRVAEYTPFVVSDIEVGGNSNVICSGSNDDRIASWDIRSNKKVLHVISGILCLKFLQLKKDRKSNIVVTVILICVMIQDMVKFVFGDSKFFQK</sequence>
<dbReference type="InterPro" id="IPR020472">
    <property type="entry name" value="WD40_PAC1"/>
</dbReference>
<dbReference type="PROSITE" id="PS50294">
    <property type="entry name" value="WD_REPEATS_REGION"/>
    <property type="match status" value="1"/>
</dbReference>
<dbReference type="OrthoDB" id="1930760at2759"/>
<keyword evidence="1 3" id="KW-0853">WD repeat</keyword>
<dbReference type="SMART" id="SM00320">
    <property type="entry name" value="WD40"/>
    <property type="match status" value="4"/>
</dbReference>
<evidence type="ECO:0000313" key="6">
    <source>
        <dbReference type="Proteomes" id="UP000023152"/>
    </source>
</evidence>
<organism evidence="5 6">
    <name type="scientific">Reticulomyxa filosa</name>
    <dbReference type="NCBI Taxonomy" id="46433"/>
    <lineage>
        <taxon>Eukaryota</taxon>
        <taxon>Sar</taxon>
        <taxon>Rhizaria</taxon>
        <taxon>Retaria</taxon>
        <taxon>Foraminifera</taxon>
        <taxon>Monothalamids</taxon>
        <taxon>Reticulomyxidae</taxon>
        <taxon>Reticulomyxa</taxon>
    </lineage>
</organism>
<feature type="transmembrane region" description="Helical" evidence="4">
    <location>
        <begin position="270"/>
        <end position="289"/>
    </location>
</feature>
<evidence type="ECO:0000256" key="2">
    <source>
        <dbReference type="ARBA" id="ARBA00022737"/>
    </source>
</evidence>
<feature type="repeat" description="WD" evidence="3">
    <location>
        <begin position="149"/>
        <end position="197"/>
    </location>
</feature>
<dbReference type="PANTHER" id="PTHR19848:SF8">
    <property type="entry name" value="F-BOX AND WD REPEAT DOMAIN CONTAINING 7"/>
    <property type="match status" value="1"/>
</dbReference>
<dbReference type="InterPro" id="IPR036322">
    <property type="entry name" value="WD40_repeat_dom_sf"/>
</dbReference>
<dbReference type="Gene3D" id="2.130.10.10">
    <property type="entry name" value="YVTN repeat-like/Quinoprotein amine dehydrogenase"/>
    <property type="match status" value="2"/>
</dbReference>
<accession>X6NC54</accession>
<feature type="repeat" description="WD" evidence="3">
    <location>
        <begin position="122"/>
        <end position="148"/>
    </location>
</feature>
<keyword evidence="6" id="KW-1185">Reference proteome</keyword>
<dbReference type="AlphaFoldDB" id="X6NC54"/>
<keyword evidence="4" id="KW-0812">Transmembrane</keyword>
<comment type="caution">
    <text evidence="5">The sequence shown here is derived from an EMBL/GenBank/DDBJ whole genome shotgun (WGS) entry which is preliminary data.</text>
</comment>
<dbReference type="InterPro" id="IPR019775">
    <property type="entry name" value="WD40_repeat_CS"/>
</dbReference>
<dbReference type="SUPFAM" id="SSF50978">
    <property type="entry name" value="WD40 repeat-like"/>
    <property type="match status" value="1"/>
</dbReference>
<reference evidence="5 6" key="1">
    <citation type="journal article" date="2013" name="Curr. Biol.">
        <title>The Genome of the Foraminiferan Reticulomyxa filosa.</title>
        <authorList>
            <person name="Glockner G."/>
            <person name="Hulsmann N."/>
            <person name="Schleicher M."/>
            <person name="Noegel A.A."/>
            <person name="Eichinger L."/>
            <person name="Gallinger C."/>
            <person name="Pawlowski J."/>
            <person name="Sierra R."/>
            <person name="Euteneuer U."/>
            <person name="Pillet L."/>
            <person name="Moustafa A."/>
            <person name="Platzer M."/>
            <person name="Groth M."/>
            <person name="Szafranski K."/>
            <person name="Schliwa M."/>
        </authorList>
    </citation>
    <scope>NUCLEOTIDE SEQUENCE [LARGE SCALE GENOMIC DNA]</scope>
</reference>
<proteinExistence type="predicted"/>
<keyword evidence="4" id="KW-1133">Transmembrane helix</keyword>
<dbReference type="EMBL" id="ASPP01009913">
    <property type="protein sequence ID" value="ETO23473.1"/>
    <property type="molecule type" value="Genomic_DNA"/>
</dbReference>
<dbReference type="InterPro" id="IPR015943">
    <property type="entry name" value="WD40/YVTN_repeat-like_dom_sf"/>
</dbReference>
<dbReference type="Proteomes" id="UP000023152">
    <property type="component" value="Unassembled WGS sequence"/>
</dbReference>
<keyword evidence="2" id="KW-0677">Repeat</keyword>
<feature type="repeat" description="WD" evidence="3">
    <location>
        <begin position="30"/>
        <end position="54"/>
    </location>
</feature>
<feature type="repeat" description="WD" evidence="3">
    <location>
        <begin position="215"/>
        <end position="249"/>
    </location>
</feature>
<evidence type="ECO:0000256" key="4">
    <source>
        <dbReference type="SAM" id="Phobius"/>
    </source>
</evidence>